<dbReference type="Pfam" id="PF09496">
    <property type="entry name" value="CENP-O"/>
    <property type="match status" value="1"/>
</dbReference>
<dbReference type="CTD" id="79172"/>
<evidence type="ECO:0000256" key="1">
    <source>
        <dbReference type="ARBA" id="ARBA00004123"/>
    </source>
</evidence>
<evidence type="ECO:0000256" key="2">
    <source>
        <dbReference type="ARBA" id="ARBA00004584"/>
    </source>
</evidence>
<dbReference type="Proteomes" id="UP000694890">
    <property type="component" value="Linkage group LG19"/>
</dbReference>
<evidence type="ECO:0000256" key="6">
    <source>
        <dbReference type="ARBA" id="ARBA00023242"/>
    </source>
</evidence>
<dbReference type="OrthoDB" id="10050372at2759"/>
<dbReference type="CDD" id="cd23836">
    <property type="entry name" value="DRWD-C_CENP-O"/>
    <property type="match status" value="1"/>
</dbReference>
<evidence type="ECO:0000256" key="8">
    <source>
        <dbReference type="SAM" id="Coils"/>
    </source>
</evidence>
<keyword evidence="5" id="KW-0158">Chromosome</keyword>
<feature type="compositionally biased region" description="Acidic residues" evidence="9">
    <location>
        <begin position="75"/>
        <end position="87"/>
    </location>
</feature>
<dbReference type="GO" id="GO:0005634">
    <property type="term" value="C:nucleus"/>
    <property type="evidence" value="ECO:0007669"/>
    <property type="project" value="UniProtKB-SubCell"/>
</dbReference>
<comment type="subcellular location">
    <subcellularLocation>
        <location evidence="2">Chromosome</location>
        <location evidence="2">Centromere</location>
    </subcellularLocation>
    <subcellularLocation>
        <location evidence="1">Nucleus</location>
    </subcellularLocation>
</comment>
<keyword evidence="6" id="KW-0539">Nucleus</keyword>
<proteinExistence type="inferred from homology"/>
<evidence type="ECO:0000256" key="5">
    <source>
        <dbReference type="ARBA" id="ARBA00022454"/>
    </source>
</evidence>
<dbReference type="PANTHER" id="PTHR14582">
    <property type="entry name" value="INNER KINETOCHORE SUBUNIT MAL2"/>
    <property type="match status" value="1"/>
</dbReference>
<dbReference type="GO" id="GO:0031511">
    <property type="term" value="C:Mis6-Sim4 complex"/>
    <property type="evidence" value="ECO:0007669"/>
    <property type="project" value="TreeGrafter"/>
</dbReference>
<dbReference type="Ensembl" id="ENSLCAT00010054858.1">
    <property type="protein sequence ID" value="ENSLCAP00010053490.1"/>
    <property type="gene ID" value="ENSLCAG00010024870.1"/>
</dbReference>
<gene>
    <name evidence="10 12" type="primary">cenpo</name>
</gene>
<dbReference type="GeneTree" id="ENSGT00390000016702"/>
<accession>A0A4W6FQI1</accession>
<keyword evidence="11" id="KW-1185">Reference proteome</keyword>
<evidence type="ECO:0000313" key="12">
    <source>
        <dbReference type="RefSeq" id="XP_018537266.1"/>
    </source>
</evidence>
<feature type="region of interest" description="Disordered" evidence="9">
    <location>
        <begin position="66"/>
        <end position="87"/>
    </location>
</feature>
<reference evidence="11" key="1">
    <citation type="submission" date="2015-09" db="EMBL/GenBank/DDBJ databases">
        <authorList>
            <person name="Sai Rama Sridatta P."/>
        </authorList>
    </citation>
    <scope>NUCLEOTIDE SEQUENCE [LARGE SCALE GENOMIC DNA]</scope>
</reference>
<dbReference type="InParanoid" id="A0A4W6FQI1"/>
<reference evidence="12" key="2">
    <citation type="submission" date="2025-04" db="UniProtKB">
        <authorList>
            <consortium name="RefSeq"/>
        </authorList>
    </citation>
    <scope>IDENTIFICATION</scope>
    <source>
        <tissue evidence="12">Brain</tissue>
    </source>
</reference>
<evidence type="ECO:0000256" key="7">
    <source>
        <dbReference type="ARBA" id="ARBA00023328"/>
    </source>
</evidence>
<reference evidence="10" key="3">
    <citation type="submission" date="2025-05" db="UniProtKB">
        <authorList>
            <consortium name="Ensembl"/>
        </authorList>
    </citation>
    <scope>IDENTIFICATION</scope>
</reference>
<evidence type="ECO:0000313" key="10">
    <source>
        <dbReference type="Ensembl" id="ENSLCAP00010053490.1"/>
    </source>
</evidence>
<feature type="coiled-coil region" evidence="8">
    <location>
        <begin position="33"/>
        <end position="60"/>
    </location>
</feature>
<dbReference type="KEGG" id="lcf:108886741"/>
<keyword evidence="8" id="KW-0175">Coiled coil</keyword>
<sequence>MEGASTRGVLSHLSLLEVQARSRKTQPQQRSRVKELKAEAEALMIQRDKLKAEIQTHERLQKLRMSMDKQCPREQEEEEEMDEDSEDSQLLRLMARHTHLKDLLHAHHLIGGYDIIKTHQGKGVCVSVATSYEGVCLDTYNLEIDLKPKLRISRHNVPPFIPLNSLAEQSNMQTNIRAFLDTLSRHLNAFAGRKQQLKLLKEQHKSVEVMESNVLCSILVLMLTVPREKTAVLCTLDYTDHTRCLPTRVHFDCEDKELPDSPEWKKNCHLLMETPVHTALLTMKKMGNIV</sequence>
<protein>
    <recommendedName>
        <fullName evidence="4">Centromere protein O</fullName>
    </recommendedName>
</protein>
<dbReference type="RefSeq" id="XP_018537266.1">
    <property type="nucleotide sequence ID" value="XM_018681750.2"/>
</dbReference>
<dbReference type="AlphaFoldDB" id="A0A4W6FQI1"/>
<evidence type="ECO:0000256" key="3">
    <source>
        <dbReference type="ARBA" id="ARBA00007321"/>
    </source>
</evidence>
<keyword evidence="7" id="KW-0137">Centromere</keyword>
<evidence type="ECO:0000313" key="11">
    <source>
        <dbReference type="Proteomes" id="UP000314980"/>
    </source>
</evidence>
<evidence type="ECO:0000256" key="4">
    <source>
        <dbReference type="ARBA" id="ARBA00016395"/>
    </source>
</evidence>
<evidence type="ECO:0000256" key="9">
    <source>
        <dbReference type="SAM" id="MobiDB-lite"/>
    </source>
</evidence>
<dbReference type="CDD" id="cd23835">
    <property type="entry name" value="DRWD-N_CENP-O"/>
    <property type="match status" value="1"/>
</dbReference>
<comment type="similarity">
    <text evidence="3">Belongs to the CENP-O/MCM21 family.</text>
</comment>
<dbReference type="Proteomes" id="UP000314980">
    <property type="component" value="Unassembled WGS sequence"/>
</dbReference>
<name>A0A4W6FQI1_LATCA</name>
<organism evidence="10 11">
    <name type="scientific">Lates calcarifer</name>
    <name type="common">Barramundi</name>
    <name type="synonym">Holocentrus calcarifer</name>
    <dbReference type="NCBI Taxonomy" id="8187"/>
    <lineage>
        <taxon>Eukaryota</taxon>
        <taxon>Metazoa</taxon>
        <taxon>Chordata</taxon>
        <taxon>Craniata</taxon>
        <taxon>Vertebrata</taxon>
        <taxon>Euteleostomi</taxon>
        <taxon>Actinopterygii</taxon>
        <taxon>Neopterygii</taxon>
        <taxon>Teleostei</taxon>
        <taxon>Neoteleostei</taxon>
        <taxon>Acanthomorphata</taxon>
        <taxon>Carangaria</taxon>
        <taxon>Carangaria incertae sedis</taxon>
        <taxon>Centropomidae</taxon>
        <taxon>Lates</taxon>
    </lineage>
</organism>
<dbReference type="InterPro" id="IPR018464">
    <property type="entry name" value="CENP-O"/>
</dbReference>
<dbReference type="PANTHER" id="PTHR14582:SF1">
    <property type="entry name" value="CENTROMERE PROTEIN O"/>
    <property type="match status" value="1"/>
</dbReference>
<dbReference type="GeneID" id="108886741"/>